<dbReference type="PROSITE" id="PS50059">
    <property type="entry name" value="FKBP_PPIASE"/>
    <property type="match status" value="1"/>
</dbReference>
<name>A0A1H5RZ88_XYLRU</name>
<dbReference type="EMBL" id="FNUV01000001">
    <property type="protein sequence ID" value="SEF43673.1"/>
    <property type="molecule type" value="Genomic_DNA"/>
</dbReference>
<evidence type="ECO:0000256" key="3">
    <source>
        <dbReference type="ARBA" id="ARBA00023110"/>
    </source>
</evidence>
<dbReference type="EC" id="5.2.1.8" evidence="6"/>
<dbReference type="AlphaFoldDB" id="A0A1H5RZ88"/>
<evidence type="ECO:0000256" key="2">
    <source>
        <dbReference type="ARBA" id="ARBA00006577"/>
    </source>
</evidence>
<reference evidence="8 9" key="1">
    <citation type="submission" date="2016-10" db="EMBL/GenBank/DDBJ databases">
        <authorList>
            <person name="de Groot N.N."/>
        </authorList>
    </citation>
    <scope>NUCLEOTIDE SEQUENCE [LARGE SCALE GENOMIC DNA]</scope>
    <source>
        <strain evidence="8 9">AR32</strain>
    </source>
</reference>
<dbReference type="Pfam" id="PF00254">
    <property type="entry name" value="FKBP_C"/>
    <property type="match status" value="1"/>
</dbReference>
<comment type="catalytic activity">
    <reaction evidence="1 5 6">
        <text>[protein]-peptidylproline (omega=180) = [protein]-peptidylproline (omega=0)</text>
        <dbReference type="Rhea" id="RHEA:16237"/>
        <dbReference type="Rhea" id="RHEA-COMP:10747"/>
        <dbReference type="Rhea" id="RHEA-COMP:10748"/>
        <dbReference type="ChEBI" id="CHEBI:83833"/>
        <dbReference type="ChEBI" id="CHEBI:83834"/>
        <dbReference type="EC" id="5.2.1.8"/>
    </reaction>
</comment>
<evidence type="ECO:0000259" key="7">
    <source>
        <dbReference type="PROSITE" id="PS50059"/>
    </source>
</evidence>
<dbReference type="PANTHER" id="PTHR43811:SF23">
    <property type="entry name" value="FKBP-TYPE 22 KDA PEPTIDYL-PROLYL CIS-TRANS ISOMERASE"/>
    <property type="match status" value="1"/>
</dbReference>
<dbReference type="SUPFAM" id="SSF54534">
    <property type="entry name" value="FKBP-like"/>
    <property type="match status" value="1"/>
</dbReference>
<dbReference type="InterPro" id="IPR001179">
    <property type="entry name" value="PPIase_FKBP_dom"/>
</dbReference>
<dbReference type="Gene3D" id="3.10.50.40">
    <property type="match status" value="1"/>
</dbReference>
<gene>
    <name evidence="8" type="ORF">SAMN05216354_0426</name>
</gene>
<evidence type="ECO:0000256" key="4">
    <source>
        <dbReference type="ARBA" id="ARBA00023235"/>
    </source>
</evidence>
<sequence>MIMAKREYIQANKDWLEMKAKEEGVEALPKGIYYKVLREGNQNSAKPTARSIITAHYTGRTIDGKQFDSSRGGVPLACRLCDLIEGWIIAIQQMHIGDKWELYIPAEMGYGKFSQPGIPAGSTLIFEIELIAIA</sequence>
<evidence type="ECO:0000313" key="9">
    <source>
        <dbReference type="Proteomes" id="UP000236735"/>
    </source>
</evidence>
<proteinExistence type="inferred from homology"/>
<evidence type="ECO:0000313" key="8">
    <source>
        <dbReference type="EMBL" id="SEF43673.1"/>
    </source>
</evidence>
<evidence type="ECO:0000256" key="5">
    <source>
        <dbReference type="PROSITE-ProRule" id="PRU00277"/>
    </source>
</evidence>
<organism evidence="8 9">
    <name type="scientific">Xylanibacter ruminicola</name>
    <name type="common">Prevotella ruminicola</name>
    <dbReference type="NCBI Taxonomy" id="839"/>
    <lineage>
        <taxon>Bacteria</taxon>
        <taxon>Pseudomonadati</taxon>
        <taxon>Bacteroidota</taxon>
        <taxon>Bacteroidia</taxon>
        <taxon>Bacteroidales</taxon>
        <taxon>Prevotellaceae</taxon>
        <taxon>Xylanibacter</taxon>
    </lineage>
</organism>
<keyword evidence="3 5" id="KW-0697">Rotamase</keyword>
<dbReference type="GO" id="GO:0003755">
    <property type="term" value="F:peptidyl-prolyl cis-trans isomerase activity"/>
    <property type="evidence" value="ECO:0007669"/>
    <property type="project" value="UniProtKB-UniRule"/>
</dbReference>
<dbReference type="Proteomes" id="UP000236735">
    <property type="component" value="Unassembled WGS sequence"/>
</dbReference>
<feature type="domain" description="PPIase FKBP-type" evidence="7">
    <location>
        <begin position="50"/>
        <end position="134"/>
    </location>
</feature>
<comment type="similarity">
    <text evidence="2 6">Belongs to the FKBP-type PPIase family.</text>
</comment>
<dbReference type="InterPro" id="IPR046357">
    <property type="entry name" value="PPIase_dom_sf"/>
</dbReference>
<evidence type="ECO:0000256" key="1">
    <source>
        <dbReference type="ARBA" id="ARBA00000971"/>
    </source>
</evidence>
<accession>A0A1H5RZ88</accession>
<keyword evidence="4 5" id="KW-0413">Isomerase</keyword>
<protein>
    <recommendedName>
        <fullName evidence="6">Peptidyl-prolyl cis-trans isomerase</fullName>
        <ecNumber evidence="6">5.2.1.8</ecNumber>
    </recommendedName>
</protein>
<dbReference type="PANTHER" id="PTHR43811">
    <property type="entry name" value="FKBP-TYPE PEPTIDYL-PROLYL CIS-TRANS ISOMERASE FKPA"/>
    <property type="match status" value="1"/>
</dbReference>
<evidence type="ECO:0000256" key="6">
    <source>
        <dbReference type="RuleBase" id="RU003915"/>
    </source>
</evidence>